<feature type="transmembrane region" description="Helical" evidence="8">
    <location>
        <begin position="48"/>
        <end position="67"/>
    </location>
</feature>
<comment type="catalytic activity">
    <reaction evidence="1">
        <text>ATP + protein L-histidine = ADP + protein N-phospho-L-histidine.</text>
        <dbReference type="EC" id="2.7.13.3"/>
    </reaction>
</comment>
<reference evidence="11" key="1">
    <citation type="submission" date="2020-10" db="EMBL/GenBank/DDBJ databases">
        <authorList>
            <person name="Gilroy R."/>
        </authorList>
    </citation>
    <scope>NUCLEOTIDE SEQUENCE</scope>
    <source>
        <strain evidence="11">ChiSjej4B22-8148</strain>
    </source>
</reference>
<dbReference type="AlphaFoldDB" id="A0A9D1ABM2"/>
<dbReference type="EMBL" id="DVGK01000007">
    <property type="protein sequence ID" value="HIR12382.1"/>
    <property type="molecule type" value="Genomic_DNA"/>
</dbReference>
<reference evidence="11" key="2">
    <citation type="journal article" date="2021" name="PeerJ">
        <title>Extensive microbial diversity within the chicken gut microbiome revealed by metagenomics and culture.</title>
        <authorList>
            <person name="Gilroy R."/>
            <person name="Ravi A."/>
            <person name="Getino M."/>
            <person name="Pursley I."/>
            <person name="Horton D.L."/>
            <person name="Alikhan N.F."/>
            <person name="Baker D."/>
            <person name="Gharbi K."/>
            <person name="Hall N."/>
            <person name="Watson M."/>
            <person name="Adriaenssens E.M."/>
            <person name="Foster-Nyarko E."/>
            <person name="Jarju S."/>
            <person name="Secka A."/>
            <person name="Antonio M."/>
            <person name="Oren A."/>
            <person name="Chaudhuri R.R."/>
            <person name="La Ragione R."/>
            <person name="Hildebrand F."/>
            <person name="Pallen M.J."/>
        </authorList>
    </citation>
    <scope>NUCLEOTIDE SEQUENCE</scope>
    <source>
        <strain evidence="11">ChiSjej4B22-8148</strain>
    </source>
</reference>
<dbReference type="InterPro" id="IPR036097">
    <property type="entry name" value="HisK_dim/P_sf"/>
</dbReference>
<dbReference type="InterPro" id="IPR003661">
    <property type="entry name" value="HisK_dim/P_dom"/>
</dbReference>
<dbReference type="SMART" id="SM00387">
    <property type="entry name" value="HATPase_c"/>
    <property type="match status" value="1"/>
</dbReference>
<feature type="transmembrane region" description="Helical" evidence="8">
    <location>
        <begin position="207"/>
        <end position="226"/>
    </location>
</feature>
<comment type="caution">
    <text evidence="11">The sequence shown here is derived from an EMBL/GenBank/DDBJ whole genome shotgun (WGS) entry which is preliminary data.</text>
</comment>
<evidence type="ECO:0000256" key="1">
    <source>
        <dbReference type="ARBA" id="ARBA00000085"/>
    </source>
</evidence>
<dbReference type="InterPro" id="IPR004358">
    <property type="entry name" value="Sig_transdc_His_kin-like_C"/>
</dbReference>
<keyword evidence="8" id="KW-0472">Membrane</keyword>
<proteinExistence type="predicted"/>
<dbReference type="CDD" id="cd00075">
    <property type="entry name" value="HATPase"/>
    <property type="match status" value="1"/>
</dbReference>
<gene>
    <name evidence="11" type="ORF">IAB31_00465</name>
</gene>
<keyword evidence="8" id="KW-0812">Transmembrane</keyword>
<evidence type="ECO:0000256" key="4">
    <source>
        <dbReference type="ARBA" id="ARBA00022553"/>
    </source>
</evidence>
<keyword evidence="7" id="KW-0902">Two-component regulatory system</keyword>
<dbReference type="InterPro" id="IPR005467">
    <property type="entry name" value="His_kinase_dom"/>
</dbReference>
<dbReference type="Gene3D" id="6.10.340.10">
    <property type="match status" value="1"/>
</dbReference>
<sequence length="506" mass="57331">MCTSEGFVRRLRQIQANRSTYIRSGEWVIISSIKVKAVKYIKSLQARIFVIFILVGMIPIFLMKYVILENYEDLAVDQKGVMLESQCQQIIEQISETSYVHGEPSSMIDTEIAQLAAIYGGRIIIVNSNFRIILDTFGIDEDKVIISEEVLQSFLGSDSVNYNREYQFLEMTIPIPNRETNETEGVVIISVPTVDVDSGKASLSNTVLILQIVMSVLICLLAFYVARMLTKPFGKITKSLEEVQGGVIEQEISIPDYTETQLLAEAYNRMLKRMKIQEDSRQEFVSNVSHELKTPITSMKVLADSLLAQEEVPVELYKEFMSDIAEEIDRENKIISDLLSLVKMDKKSSDINIQETNINQLIELILKRLRPIAARHNIELVLESFKPILAEVDETKLTLALSNLVENGIKYNQEDGWVHVSLNVDSKYFYVKVEDSGIGIPEEAQEHIFERFYRVDKSHSREIGGTGLGLAITRSAVLMHHGAIKVYSKEGEGTTFTVRIPLKYVP</sequence>
<keyword evidence="5" id="KW-0808">Transferase</keyword>
<dbReference type="PANTHER" id="PTHR45453:SF1">
    <property type="entry name" value="PHOSPHATE REGULON SENSOR PROTEIN PHOR"/>
    <property type="match status" value="1"/>
</dbReference>
<name>A0A9D1ABM2_9FIRM</name>
<dbReference type="GO" id="GO:0000155">
    <property type="term" value="F:phosphorelay sensor kinase activity"/>
    <property type="evidence" value="ECO:0007669"/>
    <property type="project" value="InterPro"/>
</dbReference>
<dbReference type="FunFam" id="3.30.565.10:FF:000006">
    <property type="entry name" value="Sensor histidine kinase WalK"/>
    <property type="match status" value="1"/>
</dbReference>
<comment type="subcellular location">
    <subcellularLocation>
        <location evidence="2">Membrane</location>
    </subcellularLocation>
</comment>
<evidence type="ECO:0000256" key="3">
    <source>
        <dbReference type="ARBA" id="ARBA00012438"/>
    </source>
</evidence>
<evidence type="ECO:0000256" key="8">
    <source>
        <dbReference type="SAM" id="Phobius"/>
    </source>
</evidence>
<dbReference type="GO" id="GO:0016036">
    <property type="term" value="P:cellular response to phosphate starvation"/>
    <property type="evidence" value="ECO:0007669"/>
    <property type="project" value="TreeGrafter"/>
</dbReference>
<evidence type="ECO:0000256" key="2">
    <source>
        <dbReference type="ARBA" id="ARBA00004370"/>
    </source>
</evidence>
<dbReference type="SMART" id="SM00388">
    <property type="entry name" value="HisKA"/>
    <property type="match status" value="1"/>
</dbReference>
<dbReference type="PANTHER" id="PTHR45453">
    <property type="entry name" value="PHOSPHATE REGULON SENSOR PROTEIN PHOR"/>
    <property type="match status" value="1"/>
</dbReference>
<dbReference type="EC" id="2.7.13.3" evidence="3"/>
<feature type="domain" description="HAMP" evidence="10">
    <location>
        <begin position="227"/>
        <end position="279"/>
    </location>
</feature>
<dbReference type="SUPFAM" id="SSF47384">
    <property type="entry name" value="Homodimeric domain of signal transducing histidine kinase"/>
    <property type="match status" value="1"/>
</dbReference>
<dbReference type="Gene3D" id="1.10.287.130">
    <property type="match status" value="1"/>
</dbReference>
<dbReference type="PROSITE" id="PS50109">
    <property type="entry name" value="HIS_KIN"/>
    <property type="match status" value="1"/>
</dbReference>
<protein>
    <recommendedName>
        <fullName evidence="3">histidine kinase</fullName>
        <ecNumber evidence="3">2.7.13.3</ecNumber>
    </recommendedName>
</protein>
<feature type="domain" description="Histidine kinase" evidence="9">
    <location>
        <begin position="287"/>
        <end position="504"/>
    </location>
</feature>
<dbReference type="InterPro" id="IPR050351">
    <property type="entry name" value="BphY/WalK/GraS-like"/>
</dbReference>
<dbReference type="GO" id="GO:0004721">
    <property type="term" value="F:phosphoprotein phosphatase activity"/>
    <property type="evidence" value="ECO:0007669"/>
    <property type="project" value="TreeGrafter"/>
</dbReference>
<keyword evidence="4" id="KW-0597">Phosphoprotein</keyword>
<dbReference type="SUPFAM" id="SSF55874">
    <property type="entry name" value="ATPase domain of HSP90 chaperone/DNA topoisomerase II/histidine kinase"/>
    <property type="match status" value="1"/>
</dbReference>
<evidence type="ECO:0000256" key="5">
    <source>
        <dbReference type="ARBA" id="ARBA00022679"/>
    </source>
</evidence>
<dbReference type="InterPro" id="IPR036890">
    <property type="entry name" value="HATPase_C_sf"/>
</dbReference>
<dbReference type="Gene3D" id="3.30.565.10">
    <property type="entry name" value="Histidine kinase-like ATPase, C-terminal domain"/>
    <property type="match status" value="1"/>
</dbReference>
<dbReference type="InterPro" id="IPR003660">
    <property type="entry name" value="HAMP_dom"/>
</dbReference>
<evidence type="ECO:0000259" key="10">
    <source>
        <dbReference type="PROSITE" id="PS50885"/>
    </source>
</evidence>
<dbReference type="GO" id="GO:0005886">
    <property type="term" value="C:plasma membrane"/>
    <property type="evidence" value="ECO:0007669"/>
    <property type="project" value="TreeGrafter"/>
</dbReference>
<dbReference type="CDD" id="cd00082">
    <property type="entry name" value="HisKA"/>
    <property type="match status" value="1"/>
</dbReference>
<dbReference type="Pfam" id="PF00512">
    <property type="entry name" value="HisKA"/>
    <property type="match status" value="1"/>
</dbReference>
<evidence type="ECO:0000259" key="9">
    <source>
        <dbReference type="PROSITE" id="PS50109"/>
    </source>
</evidence>
<evidence type="ECO:0000256" key="7">
    <source>
        <dbReference type="ARBA" id="ARBA00023012"/>
    </source>
</evidence>
<keyword evidence="6 11" id="KW-0418">Kinase</keyword>
<dbReference type="PROSITE" id="PS50885">
    <property type="entry name" value="HAMP"/>
    <property type="match status" value="1"/>
</dbReference>
<evidence type="ECO:0000313" key="12">
    <source>
        <dbReference type="Proteomes" id="UP000886757"/>
    </source>
</evidence>
<evidence type="ECO:0000256" key="6">
    <source>
        <dbReference type="ARBA" id="ARBA00022777"/>
    </source>
</evidence>
<keyword evidence="8" id="KW-1133">Transmembrane helix</keyword>
<dbReference type="Pfam" id="PF02518">
    <property type="entry name" value="HATPase_c"/>
    <property type="match status" value="1"/>
</dbReference>
<organism evidence="11 12">
    <name type="scientific">Candidatus Choladousia intestinavium</name>
    <dbReference type="NCBI Taxonomy" id="2840727"/>
    <lineage>
        <taxon>Bacteria</taxon>
        <taxon>Bacillati</taxon>
        <taxon>Bacillota</taxon>
        <taxon>Clostridia</taxon>
        <taxon>Lachnospirales</taxon>
        <taxon>Lachnospiraceae</taxon>
        <taxon>Lachnospiraceae incertae sedis</taxon>
        <taxon>Candidatus Choladousia</taxon>
    </lineage>
</organism>
<evidence type="ECO:0000313" key="11">
    <source>
        <dbReference type="EMBL" id="HIR12382.1"/>
    </source>
</evidence>
<dbReference type="PRINTS" id="PR00344">
    <property type="entry name" value="BCTRLSENSOR"/>
</dbReference>
<dbReference type="InterPro" id="IPR003594">
    <property type="entry name" value="HATPase_dom"/>
</dbReference>
<dbReference type="Proteomes" id="UP000886757">
    <property type="component" value="Unassembled WGS sequence"/>
</dbReference>
<accession>A0A9D1ABM2</accession>